<dbReference type="Proteomes" id="UP000023152">
    <property type="component" value="Unassembled WGS sequence"/>
</dbReference>
<dbReference type="EMBL" id="ASPP01001744">
    <property type="protein sequence ID" value="ETO35311.1"/>
    <property type="molecule type" value="Genomic_DNA"/>
</dbReference>
<accession>X6PAY5</accession>
<evidence type="ECO:0000313" key="1">
    <source>
        <dbReference type="EMBL" id="ETO35311.1"/>
    </source>
</evidence>
<comment type="caution">
    <text evidence="1">The sequence shown here is derived from an EMBL/GenBank/DDBJ whole genome shotgun (WGS) entry which is preliminary data.</text>
</comment>
<keyword evidence="2" id="KW-1185">Reference proteome</keyword>
<organism evidence="1 2">
    <name type="scientific">Reticulomyxa filosa</name>
    <dbReference type="NCBI Taxonomy" id="46433"/>
    <lineage>
        <taxon>Eukaryota</taxon>
        <taxon>Sar</taxon>
        <taxon>Rhizaria</taxon>
        <taxon>Retaria</taxon>
        <taxon>Foraminifera</taxon>
        <taxon>Monothalamids</taxon>
        <taxon>Reticulomyxidae</taxon>
        <taxon>Reticulomyxa</taxon>
    </lineage>
</organism>
<proteinExistence type="predicted"/>
<gene>
    <name evidence="1" type="ORF">RFI_01753</name>
</gene>
<reference evidence="1 2" key="1">
    <citation type="journal article" date="2013" name="Curr. Biol.">
        <title>The Genome of the Foraminiferan Reticulomyxa filosa.</title>
        <authorList>
            <person name="Glockner G."/>
            <person name="Hulsmann N."/>
            <person name="Schleicher M."/>
            <person name="Noegel A.A."/>
            <person name="Eichinger L."/>
            <person name="Gallinger C."/>
            <person name="Pawlowski J."/>
            <person name="Sierra R."/>
            <person name="Euteneuer U."/>
            <person name="Pillet L."/>
            <person name="Moustafa A."/>
            <person name="Platzer M."/>
            <person name="Groth M."/>
            <person name="Szafranski K."/>
            <person name="Schliwa M."/>
        </authorList>
    </citation>
    <scope>NUCLEOTIDE SEQUENCE [LARGE SCALE GENOMIC DNA]</scope>
</reference>
<name>X6PAY5_RETFI</name>
<dbReference type="AlphaFoldDB" id="X6PAY5"/>
<protein>
    <submittedName>
        <fullName evidence="1">Uncharacterized protein</fullName>
    </submittedName>
</protein>
<sequence>MHILEKLLEIVTLPETNKRDHEERIAWITLEGEIKKTEKTLGRCFSCCGTISSFCFKTHIKIFVFTKKLLCLIHFYDVIKISILFFCGQFIGQMEYLDPFKENILFGFVWNGCVSLAKKKKRTTLAELRVMEYIQPKPQTIKVVVPGKGFSFKKKQNERHLDKEKGVYNRITQADMVIMNGDEARESVTKKPTETYNWIALFLQDLLGIGDEKSDNNQSSNKVKIFLKIFFFKNLKGFANKKIRLCLTLSYLSLPNNKRNKPTFIVISHQHLICTEKYFKLLKILKEQQNK</sequence>
<evidence type="ECO:0000313" key="2">
    <source>
        <dbReference type="Proteomes" id="UP000023152"/>
    </source>
</evidence>